<dbReference type="SUPFAM" id="SSF53187">
    <property type="entry name" value="Zn-dependent exopeptidases"/>
    <property type="match status" value="1"/>
</dbReference>
<dbReference type="RefSeq" id="WP_281042983.1">
    <property type="nucleotide sequence ID" value="NZ_JARYGZ010000001.1"/>
</dbReference>
<organism evidence="3 4">
    <name type="scientific">Sphingomonas oryzagri</name>
    <dbReference type="NCBI Taxonomy" id="3042314"/>
    <lineage>
        <taxon>Bacteria</taxon>
        <taxon>Pseudomonadati</taxon>
        <taxon>Pseudomonadota</taxon>
        <taxon>Alphaproteobacteria</taxon>
        <taxon>Sphingomonadales</taxon>
        <taxon>Sphingomonadaceae</taxon>
        <taxon>Sphingomonas</taxon>
    </lineage>
</organism>
<dbReference type="InterPro" id="IPR002933">
    <property type="entry name" value="Peptidase_M20"/>
</dbReference>
<dbReference type="Pfam" id="PF01546">
    <property type="entry name" value="Peptidase_M20"/>
    <property type="match status" value="1"/>
</dbReference>
<dbReference type="Pfam" id="PF07687">
    <property type="entry name" value="M20_dimer"/>
    <property type="match status" value="1"/>
</dbReference>
<dbReference type="EMBL" id="JARYGZ010000001">
    <property type="protein sequence ID" value="MDH7637639.1"/>
    <property type="molecule type" value="Genomic_DNA"/>
</dbReference>
<dbReference type="Proteomes" id="UP001160625">
    <property type="component" value="Unassembled WGS sequence"/>
</dbReference>
<dbReference type="InterPro" id="IPR017439">
    <property type="entry name" value="Amidohydrolase"/>
</dbReference>
<evidence type="ECO:0000313" key="3">
    <source>
        <dbReference type="EMBL" id="MDH7637639.1"/>
    </source>
</evidence>
<dbReference type="PANTHER" id="PTHR11014:SF63">
    <property type="entry name" value="METALLOPEPTIDASE, PUTATIVE (AFU_ORTHOLOGUE AFUA_6G09600)-RELATED"/>
    <property type="match status" value="1"/>
</dbReference>
<dbReference type="SUPFAM" id="SSF55031">
    <property type="entry name" value="Bacterial exopeptidase dimerisation domain"/>
    <property type="match status" value="1"/>
</dbReference>
<name>A0ABT6MYS3_9SPHN</name>
<proteinExistence type="predicted"/>
<dbReference type="Gene3D" id="3.40.630.10">
    <property type="entry name" value="Zn peptidases"/>
    <property type="match status" value="1"/>
</dbReference>
<dbReference type="InterPro" id="IPR011650">
    <property type="entry name" value="Peptidase_M20_dimer"/>
</dbReference>
<gene>
    <name evidence="3" type="ORF">QGN17_02740</name>
</gene>
<protein>
    <submittedName>
        <fullName evidence="3">M20 aminoacylase family protein</fullName>
    </submittedName>
</protein>
<keyword evidence="4" id="KW-1185">Reference proteome</keyword>
<evidence type="ECO:0000259" key="2">
    <source>
        <dbReference type="Pfam" id="PF07687"/>
    </source>
</evidence>
<dbReference type="NCBIfam" id="TIGR01891">
    <property type="entry name" value="amidohydrolases"/>
    <property type="match status" value="1"/>
</dbReference>
<dbReference type="Gene3D" id="3.30.70.360">
    <property type="match status" value="1"/>
</dbReference>
<dbReference type="PIRSF" id="PIRSF005962">
    <property type="entry name" value="Pept_M20D_amidohydro"/>
    <property type="match status" value="1"/>
</dbReference>
<sequence length="377" mass="40054">MALIRRDIHAHPELAFEEHRTSDLVARALTGWGIAVERGIAGTGLVATLSRGDGPSIGLRADMDALPVDELGSVAHKSRHAGRMHACGHDGHTAMLLGAARELAADGGFHGTVHFIFQPAEECDGGGRHMVEDGLFARFPCDQVFGIHNWPGLPLGAIAVREGAMMASFDTFEILVQGKGAHAAMPEQGHDPVVAGAALVSALQTVASRIVTPNEPIVLSVTQFHAGDAYNVIPQDAVLRGTVRCFSSSVRDKVEAEMRRIGNGIAQAYGVAVALDYRRGYPATVNAPSGVEAVVRAARATVGDADLRTDFAPSMASEDFSFMLEACPGAYLWLGAGVDSPGLHHPCFDFNDALLPIGVRFWTTLVRQMLPERLPAT</sequence>
<dbReference type="InterPro" id="IPR036264">
    <property type="entry name" value="Bact_exopeptidase_dim_dom"/>
</dbReference>
<accession>A0ABT6MYS3</accession>
<dbReference type="PANTHER" id="PTHR11014">
    <property type="entry name" value="PEPTIDASE M20 FAMILY MEMBER"/>
    <property type="match status" value="1"/>
</dbReference>
<evidence type="ECO:0000313" key="4">
    <source>
        <dbReference type="Proteomes" id="UP001160625"/>
    </source>
</evidence>
<feature type="domain" description="Peptidase M20 dimerisation" evidence="2">
    <location>
        <begin position="171"/>
        <end position="261"/>
    </location>
</feature>
<evidence type="ECO:0000256" key="1">
    <source>
        <dbReference type="ARBA" id="ARBA00022801"/>
    </source>
</evidence>
<comment type="caution">
    <text evidence="3">The sequence shown here is derived from an EMBL/GenBank/DDBJ whole genome shotgun (WGS) entry which is preliminary data.</text>
</comment>
<dbReference type="CDD" id="cd05666">
    <property type="entry name" value="M20_Acy1-like"/>
    <property type="match status" value="1"/>
</dbReference>
<keyword evidence="1" id="KW-0378">Hydrolase</keyword>
<reference evidence="3" key="1">
    <citation type="submission" date="2023-04" db="EMBL/GenBank/DDBJ databases">
        <title>Sphingomonas sp. MAHUQ-71 isolated from rice field.</title>
        <authorList>
            <person name="Huq M.A."/>
        </authorList>
    </citation>
    <scope>NUCLEOTIDE SEQUENCE</scope>
    <source>
        <strain evidence="3">MAHUQ-71</strain>
    </source>
</reference>